<evidence type="ECO:0000256" key="1">
    <source>
        <dbReference type="SAM" id="MobiDB-lite"/>
    </source>
</evidence>
<feature type="region of interest" description="Disordered" evidence="1">
    <location>
        <begin position="15"/>
        <end position="39"/>
    </location>
</feature>
<gene>
    <name evidence="2" type="ORF">BURPS1710A_A0034</name>
</gene>
<dbReference type="EMBL" id="CM000833">
    <property type="protein sequence ID" value="EET05477.1"/>
    <property type="molecule type" value="Genomic_DNA"/>
</dbReference>
<organism evidence="2">
    <name type="scientific">Burkholderia pseudomallei 1710a</name>
    <dbReference type="NCBI Taxonomy" id="320371"/>
    <lineage>
        <taxon>Bacteria</taxon>
        <taxon>Pseudomonadati</taxon>
        <taxon>Pseudomonadota</taxon>
        <taxon>Betaproteobacteria</taxon>
        <taxon>Burkholderiales</taxon>
        <taxon>Burkholderiaceae</taxon>
        <taxon>Burkholderia</taxon>
        <taxon>pseudomallei group</taxon>
    </lineage>
</organism>
<sequence length="39" mass="4571">MRIILNYNYAAHRARINKSNNSQQNKSKPTQTTIDKQSH</sequence>
<dbReference type="Proteomes" id="UP000001812">
    <property type="component" value="Chromosome II"/>
</dbReference>
<reference evidence="2" key="1">
    <citation type="submission" date="2009-05" db="EMBL/GenBank/DDBJ databases">
        <authorList>
            <person name="Harkins D.M."/>
            <person name="DeShazer D."/>
            <person name="Woods D.E."/>
            <person name="Brinkac L.M."/>
            <person name="Brown K.A."/>
            <person name="Hung G.C."/>
            <person name="Tuanyok A."/>
            <person name="Zhang B."/>
            <person name="Nierman W.C."/>
        </authorList>
    </citation>
    <scope>NUCLEOTIDE SEQUENCE [LARGE SCALE GENOMIC DNA]</scope>
    <source>
        <strain evidence="2">1710a</strain>
    </source>
</reference>
<proteinExistence type="predicted"/>
<name>A0A0E1W7B9_BURPE</name>
<accession>A0A0E1W7B9</accession>
<feature type="compositionally biased region" description="Polar residues" evidence="1">
    <location>
        <begin position="29"/>
        <end position="39"/>
    </location>
</feature>
<dbReference type="HOGENOM" id="CLU_3306120_0_0_4"/>
<feature type="compositionally biased region" description="Low complexity" evidence="1">
    <location>
        <begin position="17"/>
        <end position="28"/>
    </location>
</feature>
<protein>
    <submittedName>
        <fullName evidence="2">Uncharacterized protein</fullName>
    </submittedName>
</protein>
<evidence type="ECO:0000313" key="2">
    <source>
        <dbReference type="EMBL" id="EET05477.1"/>
    </source>
</evidence>
<dbReference type="AlphaFoldDB" id="A0A0E1W7B9"/>